<name>A0ABU8SCW6_9SPHN</name>
<gene>
    <name evidence="2" type="ORF">WG900_17995</name>
</gene>
<dbReference type="PANTHER" id="PTHR34821">
    <property type="entry name" value="INNER MEMBRANE PROTEIN YDCZ"/>
    <property type="match status" value="1"/>
</dbReference>
<protein>
    <submittedName>
        <fullName evidence="2">DMT family transporter</fullName>
    </submittedName>
</protein>
<sequence length="151" mass="15904">MSIQNSSWTIAFIMFLSGIGIPILATWNGALGHQLGSPAGATFVLFGVGFVISGMIVLASGIPPASAFTFDRPYIYFAAVFMLFYALAVTWAGPRIGIGNAVFFVLLGQIVAAAAIDHFGLWGAVRSAMDLRRATGIAVMALGVYLARKQA</sequence>
<feature type="transmembrane region" description="Helical" evidence="1">
    <location>
        <begin position="74"/>
        <end position="94"/>
    </location>
</feature>
<accession>A0ABU8SCW6</accession>
<evidence type="ECO:0000313" key="2">
    <source>
        <dbReference type="EMBL" id="MEJ6011801.1"/>
    </source>
</evidence>
<organism evidence="2 3">
    <name type="scientific">Novosphingobium aquae</name>
    <dbReference type="NCBI Taxonomy" id="3133435"/>
    <lineage>
        <taxon>Bacteria</taxon>
        <taxon>Pseudomonadati</taxon>
        <taxon>Pseudomonadota</taxon>
        <taxon>Alphaproteobacteria</taxon>
        <taxon>Sphingomonadales</taxon>
        <taxon>Sphingomonadaceae</taxon>
        <taxon>Novosphingobium</taxon>
    </lineage>
</organism>
<feature type="transmembrane region" description="Helical" evidence="1">
    <location>
        <begin position="6"/>
        <end position="27"/>
    </location>
</feature>
<dbReference type="PANTHER" id="PTHR34821:SF2">
    <property type="entry name" value="INNER MEMBRANE PROTEIN YDCZ"/>
    <property type="match status" value="1"/>
</dbReference>
<feature type="transmembrane region" description="Helical" evidence="1">
    <location>
        <begin position="39"/>
        <end position="62"/>
    </location>
</feature>
<proteinExistence type="predicted"/>
<dbReference type="Proteomes" id="UP001379235">
    <property type="component" value="Unassembled WGS sequence"/>
</dbReference>
<keyword evidence="1" id="KW-0812">Transmembrane</keyword>
<reference evidence="2 3" key="1">
    <citation type="submission" date="2024-03" db="EMBL/GenBank/DDBJ databases">
        <authorList>
            <person name="Jo J.-H."/>
        </authorList>
    </citation>
    <scope>NUCLEOTIDE SEQUENCE [LARGE SCALE GENOMIC DNA]</scope>
    <source>
        <strain evidence="2 3">AS3R-12</strain>
    </source>
</reference>
<feature type="transmembrane region" description="Helical" evidence="1">
    <location>
        <begin position="101"/>
        <end position="125"/>
    </location>
</feature>
<evidence type="ECO:0000256" key="1">
    <source>
        <dbReference type="SAM" id="Phobius"/>
    </source>
</evidence>
<dbReference type="InterPro" id="IPR006750">
    <property type="entry name" value="YdcZ"/>
</dbReference>
<dbReference type="RefSeq" id="WP_339969373.1">
    <property type="nucleotide sequence ID" value="NZ_JBBHJY010000010.1"/>
</dbReference>
<evidence type="ECO:0000313" key="3">
    <source>
        <dbReference type="Proteomes" id="UP001379235"/>
    </source>
</evidence>
<keyword evidence="1" id="KW-1133">Transmembrane helix</keyword>
<keyword evidence="1" id="KW-0472">Membrane</keyword>
<dbReference type="EMBL" id="JBBHJY010000010">
    <property type="protein sequence ID" value="MEJ6011801.1"/>
    <property type="molecule type" value="Genomic_DNA"/>
</dbReference>
<comment type="caution">
    <text evidence="2">The sequence shown here is derived from an EMBL/GenBank/DDBJ whole genome shotgun (WGS) entry which is preliminary data.</text>
</comment>
<keyword evidence="3" id="KW-1185">Reference proteome</keyword>
<dbReference type="Pfam" id="PF04657">
    <property type="entry name" value="DMT_YdcZ"/>
    <property type="match status" value="1"/>
</dbReference>